<feature type="domain" description="TNFR-Cys" evidence="4">
    <location>
        <begin position="667"/>
        <end position="697"/>
    </location>
</feature>
<name>A0AAD5Q9T3_PYTIN</name>
<dbReference type="EMBL" id="JAKCXM010000094">
    <property type="protein sequence ID" value="KAJ0402820.1"/>
    <property type="molecule type" value="Genomic_DNA"/>
</dbReference>
<accession>A0AAD5Q9T3</accession>
<dbReference type="Gene3D" id="2.10.50.10">
    <property type="entry name" value="Tumor Necrosis Factor Receptor, subunit A, domain 2"/>
    <property type="match status" value="6"/>
</dbReference>
<feature type="signal peptide" evidence="3">
    <location>
        <begin position="1"/>
        <end position="18"/>
    </location>
</feature>
<dbReference type="InterPro" id="IPR001368">
    <property type="entry name" value="TNFR/NGFR_Cys_rich_reg"/>
</dbReference>
<dbReference type="InterPro" id="IPR011641">
    <property type="entry name" value="Tyr-kin_ephrin_A/B_rcpt-like"/>
</dbReference>
<dbReference type="SUPFAM" id="SSF52058">
    <property type="entry name" value="L domain-like"/>
    <property type="match status" value="1"/>
</dbReference>
<dbReference type="InterPro" id="IPR032675">
    <property type="entry name" value="LRR_dom_sf"/>
</dbReference>
<dbReference type="PANTHER" id="PTHR46967">
    <property type="entry name" value="INSULIN-LIKE GROWTH FACTOR BINDING PROTEIN,N-TERMINAL"/>
    <property type="match status" value="1"/>
</dbReference>
<sequence>MRGLVLCLAATMWSAEQAMVEVPAGSIGEVQQILASFLDMDDLIKTMTDIVKLSQQAFGPDALPSNVTLPPFDGRFPLADYDLGLLLQLYAKCGSPSSDALATWCTGLTADGTWFAAEPNSDEHLRVCPPGVRTHPCTGRVLGVPKDHVEYLWPWEGIRCEVLTDPTTVTHVYLPDEGLSCRLEELDFSQMVSLQQLDLSRNNLTGPMPSWLGNFMVLRHLNLRENQLEGPLPITLAENADLEVLDVAHNRLSAISLASFNIFTRLRDLAANEFDLELPTDFFKGDYLEHVYVSGLYAFEWLGDGALSGMIDSNLSYNSFRGLLPKPPFQKNVVVFDVSNNAFEGELPVEIENWGREDVNDDEDKSILEAFLLHNLTARLEKNSFLCPLPPISPNATFFGGLTCRCANGRSLRTNTSTHRFLDSVIPAAQASQLCSVCPRGAYSNSTTGHKCTLCPRGFISREHDDRPGADSCAPCQAGTFANETGRDQCLSCPPGSFAATEGQATCELCPPGLIAPRDGSSKCQPCGIGRFSPVDGGTACLPCPKGTFAPSVGELECLDCPTGYFQDNEGQGSCRVCPPGHVAPSPGHWRCQPCAEGSYHVPETKSCELCPPNSFTRSVGQTQCTPCPQGQIAQGFGNTKCSTRVAPGSGWSAGTATTKTTTLTSCAPGMFNNGSYLSCQPCPPGRFSANSGASACAPCPRGFYSDEAGAVGCKPAPAGTFVGEEGAWRPTSCPSGTFSNVTTGAQTCSLCPPMTARLEAGGTTCLPPNEGEILRIVRWQRVQWSLLGVRYHDVMNETLQRQLLTGWKNALVGHGARDVIPHLIETQRARPNADAVVLILAMEKVPAEQPKRRPKSSEDVFMKIKGTLESMQRTYVDAKETVTQWVDKVTHNDKNKGVDYSRLKPTNVSEVLSNTSGFDASLALQLERSNALSVSTRMMRIRLLSEPLHALHAKPCPKGSFLVNTTTPLGRTCQPCPVGHFSDTEGAMQCRRCERGYFSDQEGLAACWRCPWGKGAAPGASACHECSFLSRDCQSFGDNVVAVLALAFTAAVTLWRRMRAATRGAEWSQQRAECVALVASVRIHGRVPSASAARAVNAFTAEMDSVPLFEREHRKDSQLVQRLQNELADAKRFLEAQARRQNDLEYVNEDLERRLEQEALDRIALDAQKAEDERRWMQERAALEEQRAMWEKRFEEESRRRAIVEERLRRAEKELYRMHQKKYDIEKAVRREENEKRKHEAQIVRSLELDSQNAARRAQQASSSHGFLNIDPTVNPKDTKPATVRTRQALSSALDFFGI</sequence>
<reference evidence="5" key="1">
    <citation type="submission" date="2021-12" db="EMBL/GenBank/DDBJ databases">
        <title>Prjna785345.</title>
        <authorList>
            <person name="Rujirawat T."/>
            <person name="Krajaejun T."/>
        </authorList>
    </citation>
    <scope>NUCLEOTIDE SEQUENCE</scope>
    <source>
        <strain evidence="5">Pi057C3</strain>
    </source>
</reference>
<comment type="caution">
    <text evidence="5">The sequence shown here is derived from an EMBL/GenBank/DDBJ whole genome shotgun (WGS) entry which is preliminary data.</text>
</comment>
<dbReference type="Pfam" id="PF00560">
    <property type="entry name" value="LRR_1"/>
    <property type="match status" value="1"/>
</dbReference>
<evidence type="ECO:0000259" key="4">
    <source>
        <dbReference type="SMART" id="SM00208"/>
    </source>
</evidence>
<dbReference type="Gene3D" id="3.80.10.10">
    <property type="entry name" value="Ribonuclease Inhibitor"/>
    <property type="match status" value="1"/>
</dbReference>
<feature type="compositionally biased region" description="Low complexity" evidence="2">
    <location>
        <begin position="1252"/>
        <end position="1265"/>
    </location>
</feature>
<dbReference type="SUPFAM" id="SSF57184">
    <property type="entry name" value="Growth factor receptor domain"/>
    <property type="match status" value="3"/>
</dbReference>
<evidence type="ECO:0000313" key="5">
    <source>
        <dbReference type="EMBL" id="KAJ0402820.1"/>
    </source>
</evidence>
<feature type="domain" description="TNFR-Cys" evidence="4">
    <location>
        <begin position="561"/>
        <end position="592"/>
    </location>
</feature>
<protein>
    <recommendedName>
        <fullName evidence="4">TNFR-Cys domain-containing protein</fullName>
    </recommendedName>
</protein>
<feature type="chain" id="PRO_5041942653" description="TNFR-Cys domain-containing protein" evidence="3">
    <location>
        <begin position="19"/>
        <end position="1300"/>
    </location>
</feature>
<evidence type="ECO:0000256" key="1">
    <source>
        <dbReference type="SAM" id="Coils"/>
    </source>
</evidence>
<feature type="region of interest" description="Disordered" evidence="2">
    <location>
        <begin position="1250"/>
        <end position="1283"/>
    </location>
</feature>
<dbReference type="Proteomes" id="UP001209570">
    <property type="component" value="Unassembled WGS sequence"/>
</dbReference>
<organism evidence="5 6">
    <name type="scientific">Pythium insidiosum</name>
    <name type="common">Pythiosis disease agent</name>
    <dbReference type="NCBI Taxonomy" id="114742"/>
    <lineage>
        <taxon>Eukaryota</taxon>
        <taxon>Sar</taxon>
        <taxon>Stramenopiles</taxon>
        <taxon>Oomycota</taxon>
        <taxon>Peronosporomycetes</taxon>
        <taxon>Pythiales</taxon>
        <taxon>Pythiaceae</taxon>
        <taxon>Pythium</taxon>
    </lineage>
</organism>
<keyword evidence="6" id="KW-1185">Reference proteome</keyword>
<dbReference type="InterPro" id="IPR001611">
    <property type="entry name" value="Leu-rich_rpt"/>
</dbReference>
<feature type="domain" description="TNFR-Cys" evidence="4">
    <location>
        <begin position="734"/>
        <end position="766"/>
    </location>
</feature>
<dbReference type="SMART" id="SM01411">
    <property type="entry name" value="Ephrin_rec_like"/>
    <property type="match status" value="7"/>
</dbReference>
<gene>
    <name evidence="5" type="ORF">P43SY_007362</name>
</gene>
<evidence type="ECO:0000256" key="2">
    <source>
        <dbReference type="SAM" id="MobiDB-lite"/>
    </source>
</evidence>
<feature type="coiled-coil region" evidence="1">
    <location>
        <begin position="1121"/>
        <end position="1250"/>
    </location>
</feature>
<dbReference type="SMART" id="SM00208">
    <property type="entry name" value="TNFR"/>
    <property type="match status" value="5"/>
</dbReference>
<evidence type="ECO:0000256" key="3">
    <source>
        <dbReference type="SAM" id="SignalP"/>
    </source>
</evidence>
<keyword evidence="1" id="KW-0175">Coiled coil</keyword>
<proteinExistence type="predicted"/>
<evidence type="ECO:0000313" key="6">
    <source>
        <dbReference type="Proteomes" id="UP001209570"/>
    </source>
</evidence>
<keyword evidence="3" id="KW-0732">Signal</keyword>
<dbReference type="Pfam" id="PF07699">
    <property type="entry name" value="Ephrin_rec_like"/>
    <property type="match status" value="3"/>
</dbReference>
<dbReference type="PANTHER" id="PTHR46967:SF1">
    <property type="entry name" value="KERATIN-ASSOCIATED PROTEIN 16-1-LIKE"/>
    <property type="match status" value="1"/>
</dbReference>
<dbReference type="InterPro" id="IPR009030">
    <property type="entry name" value="Growth_fac_rcpt_cys_sf"/>
</dbReference>
<feature type="domain" description="TNFR-Cys" evidence="4">
    <location>
        <begin position="611"/>
        <end position="642"/>
    </location>
</feature>
<feature type="domain" description="TNFR-Cys" evidence="4">
    <location>
        <begin position="476"/>
        <end position="507"/>
    </location>
</feature>